<dbReference type="InterPro" id="IPR000531">
    <property type="entry name" value="Beta-barrel_TonB"/>
</dbReference>
<dbReference type="InterPro" id="IPR036942">
    <property type="entry name" value="Beta-barrel_TonB_sf"/>
</dbReference>
<dbReference type="SUPFAM" id="SSF56935">
    <property type="entry name" value="Porins"/>
    <property type="match status" value="1"/>
</dbReference>
<protein>
    <submittedName>
        <fullName evidence="14">Putative TonB-dependent receptor</fullName>
    </submittedName>
</protein>
<dbReference type="GO" id="GO:0015344">
    <property type="term" value="F:siderophore uptake transmembrane transporter activity"/>
    <property type="evidence" value="ECO:0007669"/>
    <property type="project" value="TreeGrafter"/>
</dbReference>
<feature type="domain" description="TonB-dependent receptor plug" evidence="13">
    <location>
        <begin position="46"/>
        <end position="152"/>
    </location>
</feature>
<keyword evidence="8 14" id="KW-0675">Receptor</keyword>
<keyword evidence="5" id="KW-0732">Signal</keyword>
<dbReference type="AlphaFoldDB" id="U2YH82"/>
<dbReference type="EMBL" id="BASZ01000001">
    <property type="protein sequence ID" value="GAD47420.1"/>
    <property type="molecule type" value="Genomic_DNA"/>
</dbReference>
<keyword evidence="6 11" id="KW-0798">TonB box</keyword>
<dbReference type="Pfam" id="PF00593">
    <property type="entry name" value="TonB_dep_Rec_b-barrel"/>
    <property type="match status" value="1"/>
</dbReference>
<keyword evidence="7 10" id="KW-0472">Membrane</keyword>
<evidence type="ECO:0000256" key="5">
    <source>
        <dbReference type="ARBA" id="ARBA00022729"/>
    </source>
</evidence>
<keyword evidence="2 10" id="KW-0813">Transport</keyword>
<evidence type="ECO:0000256" key="4">
    <source>
        <dbReference type="ARBA" id="ARBA00022692"/>
    </source>
</evidence>
<gene>
    <name evidence="14" type="ORF">NT2_01_01880</name>
</gene>
<evidence type="ECO:0000256" key="10">
    <source>
        <dbReference type="PROSITE-ProRule" id="PRU01360"/>
    </source>
</evidence>
<feature type="domain" description="TonB-dependent receptor-like beta-barrel" evidence="12">
    <location>
        <begin position="249"/>
        <end position="639"/>
    </location>
</feature>
<comment type="subcellular location">
    <subcellularLocation>
        <location evidence="1 10">Cell outer membrane</location>
        <topology evidence="1 10">Multi-pass membrane protein</topology>
    </subcellularLocation>
</comment>
<keyword evidence="15" id="KW-1185">Reference proteome</keyword>
<dbReference type="GO" id="GO:0044718">
    <property type="term" value="P:siderophore transmembrane transport"/>
    <property type="evidence" value="ECO:0007669"/>
    <property type="project" value="TreeGrafter"/>
</dbReference>
<dbReference type="eggNOG" id="COG4206">
    <property type="taxonomic scope" value="Bacteria"/>
</dbReference>
<comment type="similarity">
    <text evidence="10 11">Belongs to the TonB-dependent receptor family.</text>
</comment>
<dbReference type="InterPro" id="IPR012910">
    <property type="entry name" value="Plug_dom"/>
</dbReference>
<evidence type="ECO:0000256" key="7">
    <source>
        <dbReference type="ARBA" id="ARBA00023136"/>
    </source>
</evidence>
<evidence type="ECO:0000256" key="3">
    <source>
        <dbReference type="ARBA" id="ARBA00022452"/>
    </source>
</evidence>
<evidence type="ECO:0000256" key="9">
    <source>
        <dbReference type="ARBA" id="ARBA00023237"/>
    </source>
</evidence>
<evidence type="ECO:0000256" key="1">
    <source>
        <dbReference type="ARBA" id="ARBA00004571"/>
    </source>
</evidence>
<evidence type="ECO:0000313" key="14">
    <source>
        <dbReference type="EMBL" id="GAD47420.1"/>
    </source>
</evidence>
<keyword evidence="9 10" id="KW-0998">Cell outer membrane</keyword>
<proteinExistence type="inferred from homology"/>
<organism evidence="14 15">
    <name type="scientific">Caenibius tardaugens NBRC 16725</name>
    <dbReference type="NCBI Taxonomy" id="1219035"/>
    <lineage>
        <taxon>Bacteria</taxon>
        <taxon>Pseudomonadati</taxon>
        <taxon>Pseudomonadota</taxon>
        <taxon>Alphaproteobacteria</taxon>
        <taxon>Sphingomonadales</taxon>
        <taxon>Erythrobacteraceae</taxon>
        <taxon>Caenibius</taxon>
    </lineage>
</organism>
<dbReference type="GO" id="GO:0009279">
    <property type="term" value="C:cell outer membrane"/>
    <property type="evidence" value="ECO:0007669"/>
    <property type="project" value="UniProtKB-SubCell"/>
</dbReference>
<reference evidence="14 15" key="1">
    <citation type="submission" date="2013-09" db="EMBL/GenBank/DDBJ databases">
        <title>Whole genome shotgun sequence of Novosphingobium tardaugens NBRC 16725.</title>
        <authorList>
            <person name="Isaki S."/>
            <person name="Hosoyama A."/>
            <person name="Tsuchikane K."/>
            <person name="Katsumata H."/>
            <person name="Ando Y."/>
            <person name="Yamazaki S."/>
            <person name="Fujita N."/>
        </authorList>
    </citation>
    <scope>NUCLEOTIDE SEQUENCE [LARGE SCALE GENOMIC DNA]</scope>
    <source>
        <strain evidence="14 15">NBRC 16725</strain>
    </source>
</reference>
<dbReference type="Gene3D" id="2.40.170.20">
    <property type="entry name" value="TonB-dependent receptor, beta-barrel domain"/>
    <property type="match status" value="1"/>
</dbReference>
<dbReference type="Pfam" id="PF07715">
    <property type="entry name" value="Plug"/>
    <property type="match status" value="1"/>
</dbReference>
<sequence length="669" mass="71556">MLFPAVLVLPVIPVAAEEAQPADNRETIVVTGRGLEETPSEPAYDTVTIERKRIMSSASGRVEDVLSTVAGFQQFRRSDSRSSNPSAQGVTLRSLGGNASTRAMVMLDGVPMVDPFFGYVPLPALAPDRLQRITVTRGGGSGPFGAGALAGAIELESADAATLGLVSGSAAVNQRGESELTGNIAPQLGSGFAVLSGRWDRGEGFYTTPQDERVPATARARYDSWSVGGRVVMPLSGDVELQARAMAFDDHRTLRFKGADSTSSGQDASLRIVGRGDWQFDVLGFAQWRDFSNIVVSSTRFVPVLDQRKTPSRGIGGKIEIRPPVGPDHVLRIGADYRRVSGTMYEDAYNAMTGAVTARRHAGGRNSDIGLFVEDAWTLGPVVLTGGLRADRTTISGGHFVERNPAGTVVVSNDFDSRSDWTVTWRAGGVYHASSALALRAAAYSGIRLPTLNELYRPFTVFPITTKANAGLRNEKLVGYEIGIDATPAEGVTLSFTAFDNKVKHAITNVSDPIVPNLRQRQNLPAIKARGVELGAAVVRGPFRFDGSLAWTDAEMVGRGASADLDGKRPAQSPRWAMNGTITYTPAPGWTLAATLRHIGKQYESDLETDVLPAATTVDAFAEMPLVRGFSAFVRGENLLDETVVTRNADGSVDLGTPRTLWIGVRLAH</sequence>
<dbReference type="InterPro" id="IPR037066">
    <property type="entry name" value="Plug_dom_sf"/>
</dbReference>
<dbReference type="Gene3D" id="2.170.130.10">
    <property type="entry name" value="TonB-dependent receptor, plug domain"/>
    <property type="match status" value="1"/>
</dbReference>
<dbReference type="Proteomes" id="UP000016568">
    <property type="component" value="Unassembled WGS sequence"/>
</dbReference>
<dbReference type="PANTHER" id="PTHR30069">
    <property type="entry name" value="TONB-DEPENDENT OUTER MEMBRANE RECEPTOR"/>
    <property type="match status" value="1"/>
</dbReference>
<dbReference type="PROSITE" id="PS52016">
    <property type="entry name" value="TONB_DEPENDENT_REC_3"/>
    <property type="match status" value="1"/>
</dbReference>
<accession>U2YH82</accession>
<name>U2YH82_9SPHN</name>
<evidence type="ECO:0000256" key="11">
    <source>
        <dbReference type="RuleBase" id="RU003357"/>
    </source>
</evidence>
<dbReference type="PANTHER" id="PTHR30069:SF29">
    <property type="entry name" value="HEMOGLOBIN AND HEMOGLOBIN-HAPTOGLOBIN-BINDING PROTEIN 1-RELATED"/>
    <property type="match status" value="1"/>
</dbReference>
<evidence type="ECO:0000313" key="15">
    <source>
        <dbReference type="Proteomes" id="UP000016568"/>
    </source>
</evidence>
<keyword evidence="4 10" id="KW-0812">Transmembrane</keyword>
<comment type="caution">
    <text evidence="14">The sequence shown here is derived from an EMBL/GenBank/DDBJ whole genome shotgun (WGS) entry which is preliminary data.</text>
</comment>
<evidence type="ECO:0000256" key="2">
    <source>
        <dbReference type="ARBA" id="ARBA00022448"/>
    </source>
</evidence>
<evidence type="ECO:0000259" key="12">
    <source>
        <dbReference type="Pfam" id="PF00593"/>
    </source>
</evidence>
<evidence type="ECO:0000256" key="6">
    <source>
        <dbReference type="ARBA" id="ARBA00023077"/>
    </source>
</evidence>
<dbReference type="RefSeq" id="WP_021688327.1">
    <property type="nucleotide sequence ID" value="NZ_CP034179.1"/>
</dbReference>
<dbReference type="InterPro" id="IPR039426">
    <property type="entry name" value="TonB-dep_rcpt-like"/>
</dbReference>
<evidence type="ECO:0000259" key="13">
    <source>
        <dbReference type="Pfam" id="PF07715"/>
    </source>
</evidence>
<evidence type="ECO:0000256" key="8">
    <source>
        <dbReference type="ARBA" id="ARBA00023170"/>
    </source>
</evidence>
<keyword evidence="3 10" id="KW-1134">Transmembrane beta strand</keyword>